<name>A0A4Q9LHU8_9MICR</name>
<evidence type="ECO:0000259" key="1">
    <source>
        <dbReference type="Pfam" id="PF00078"/>
    </source>
</evidence>
<accession>A0A4Q9LHU8</accession>
<proteinExistence type="predicted"/>
<dbReference type="GO" id="GO:0003964">
    <property type="term" value="F:RNA-directed DNA polymerase activity"/>
    <property type="evidence" value="ECO:0007669"/>
    <property type="project" value="UniProtKB-KW"/>
</dbReference>
<feature type="domain" description="Reverse transcriptase" evidence="1">
    <location>
        <begin position="117"/>
        <end position="195"/>
    </location>
</feature>
<dbReference type="Pfam" id="PF00078">
    <property type="entry name" value="RVT_1"/>
    <property type="match status" value="1"/>
</dbReference>
<dbReference type="AlphaFoldDB" id="A0A4Q9LHU8"/>
<dbReference type="VEuPathDB" id="MicrosporidiaDB:CWI36_0236p0010"/>
<dbReference type="EMBL" id="PITI01000236">
    <property type="protein sequence ID" value="TBU07719.1"/>
    <property type="molecule type" value="Genomic_DNA"/>
</dbReference>
<gene>
    <name evidence="2" type="ORF">CWI36_0236p0010</name>
</gene>
<comment type="caution">
    <text evidence="2">The sequence shown here is derived from an EMBL/GenBank/DDBJ whole genome shotgun (WGS) entry which is preliminary data.</text>
</comment>
<organism evidence="2 3">
    <name type="scientific">Hamiltosporidium magnivora</name>
    <dbReference type="NCBI Taxonomy" id="148818"/>
    <lineage>
        <taxon>Eukaryota</taxon>
        <taxon>Fungi</taxon>
        <taxon>Fungi incertae sedis</taxon>
        <taxon>Microsporidia</taxon>
        <taxon>Dubosqiidae</taxon>
        <taxon>Hamiltosporidium</taxon>
    </lineage>
</organism>
<keyword evidence="3" id="KW-1185">Reference proteome</keyword>
<dbReference type="Proteomes" id="UP000291404">
    <property type="component" value="Unassembled WGS sequence"/>
</dbReference>
<evidence type="ECO:0000313" key="3">
    <source>
        <dbReference type="Proteomes" id="UP000291404"/>
    </source>
</evidence>
<keyword evidence="2" id="KW-0548">Nucleotidyltransferase</keyword>
<protein>
    <submittedName>
        <fullName evidence="2">Putative reverse transcriptase</fullName>
    </submittedName>
</protein>
<feature type="non-terminal residue" evidence="2">
    <location>
        <position position="216"/>
    </location>
</feature>
<keyword evidence="2" id="KW-0808">Transferase</keyword>
<keyword evidence="2" id="KW-0695">RNA-directed DNA polymerase</keyword>
<dbReference type="VEuPathDB" id="MicrosporidiaDB:CWI39_1978p0010"/>
<evidence type="ECO:0000313" key="2">
    <source>
        <dbReference type="EMBL" id="TBU07719.1"/>
    </source>
</evidence>
<dbReference type="InterPro" id="IPR000477">
    <property type="entry name" value="RT_dom"/>
</dbReference>
<sequence length="216" mass="24291">MDNSARDNKTCDVNVAMLSERLLSQPYSLCTTHQPPSNTPELVDKIKEISEKEIGEVSDSKVLDFINQIIGEYAKAHVPDLITEAAYVMQAAKVCYDEATRKENPRIARKKNIVRDSLSPLLFVLCMDPLSRKLNEKYTKVIVQTNAESHSTNHLLFIDNFKCFAIDSLTLSAMTSEAKEFLEVIGLEINKEKSATNDTCCEDTATLLEDVSVYKY</sequence>
<reference evidence="2 3" key="1">
    <citation type="submission" date="2017-12" db="EMBL/GenBank/DDBJ databases">
        <authorList>
            <person name="Pombert J.-F."/>
            <person name="Haag K.L."/>
            <person name="Ebert D."/>
        </authorList>
    </citation>
    <scope>NUCLEOTIDE SEQUENCE [LARGE SCALE GENOMIC DNA]</scope>
    <source>
        <strain evidence="2">BE-OM-2</strain>
    </source>
</reference>